<sequence>MVQTPPTDPADLGAAEARRLIARKALSAAELAEACIARVEAVDHAVNALVARDFDGLRKGAKDADTALASGAPLGLLHGLPFGVKDMIDVTGLPTTFGSELFRDNIATKDDAIVAAMRGAGAIPMGKTNNPEWSAGGNTRNRVYGATANPYDLTRTCAGSSGGSAAGLAAGYFPLATGSDTGGSLRNPAAFCGVVGYRPSPGVVPGNTRGIGYFPMSTSGPMGRNVEDAALMLSVLARPDMRDPYTAVVNGRTAWEPASFATLPRRDLSSLRVAFTEDYGFAPTESIVRDHFRRVVPQLAPLFATGEEGTPDCADADRIFSVLRGILFVGMHGKRMDAHPEQVGPNVTENVHEGRSFTPDDIADALSMQGAYHQRWQTWFETHDFVISPAVTISPRDWHELYPTEIDGVATKSYYHWLAMAYASTIAGHPSITIPCGIDANGMPFGLQIVGRRYDDLGVLAVAAELEAVIAGSSDLAPRGPDIAALKAAGPLSEVEGFLSL</sequence>
<dbReference type="AlphaFoldDB" id="A0A8J3MEJ2"/>
<dbReference type="PANTHER" id="PTHR11895:SF76">
    <property type="entry name" value="INDOLEACETAMIDE HYDROLASE"/>
    <property type="match status" value="1"/>
</dbReference>
<dbReference type="InterPro" id="IPR000120">
    <property type="entry name" value="Amidase"/>
</dbReference>
<evidence type="ECO:0000259" key="1">
    <source>
        <dbReference type="Pfam" id="PF01425"/>
    </source>
</evidence>
<accession>A0A8J3MEJ2</accession>
<dbReference type="Proteomes" id="UP000611500">
    <property type="component" value="Unassembled WGS sequence"/>
</dbReference>
<gene>
    <name evidence="2" type="ORF">GCM10010961_31890</name>
</gene>
<dbReference type="Gene3D" id="3.90.1300.10">
    <property type="entry name" value="Amidase signature (AS) domain"/>
    <property type="match status" value="1"/>
</dbReference>
<name>A0A8J3MEJ2_9RHOB</name>
<dbReference type="InterPro" id="IPR023631">
    <property type="entry name" value="Amidase_dom"/>
</dbReference>
<dbReference type="RefSeq" id="WP_028094522.1">
    <property type="nucleotide sequence ID" value="NZ_BNAP01000018.1"/>
</dbReference>
<dbReference type="Pfam" id="PF01425">
    <property type="entry name" value="Amidase"/>
    <property type="match status" value="1"/>
</dbReference>
<reference evidence="2" key="2">
    <citation type="submission" date="2020-09" db="EMBL/GenBank/DDBJ databases">
        <authorList>
            <person name="Sun Q."/>
            <person name="Zhou Y."/>
        </authorList>
    </citation>
    <scope>NUCLEOTIDE SEQUENCE</scope>
    <source>
        <strain evidence="2">CGMCC 1.7081</strain>
    </source>
</reference>
<proteinExistence type="predicted"/>
<comment type="caution">
    <text evidence="2">The sequence shown here is derived from an EMBL/GenBank/DDBJ whole genome shotgun (WGS) entry which is preliminary data.</text>
</comment>
<reference evidence="2" key="1">
    <citation type="journal article" date="2014" name="Int. J. Syst. Evol. Microbiol.">
        <title>Complete genome sequence of Corynebacterium casei LMG S-19264T (=DSM 44701T), isolated from a smear-ripened cheese.</title>
        <authorList>
            <consortium name="US DOE Joint Genome Institute (JGI-PGF)"/>
            <person name="Walter F."/>
            <person name="Albersmeier A."/>
            <person name="Kalinowski J."/>
            <person name="Ruckert C."/>
        </authorList>
    </citation>
    <scope>NUCLEOTIDE SEQUENCE</scope>
    <source>
        <strain evidence="2">CGMCC 1.7081</strain>
    </source>
</reference>
<dbReference type="PANTHER" id="PTHR11895">
    <property type="entry name" value="TRANSAMIDASE"/>
    <property type="match status" value="1"/>
</dbReference>
<dbReference type="GO" id="GO:0003824">
    <property type="term" value="F:catalytic activity"/>
    <property type="evidence" value="ECO:0007669"/>
    <property type="project" value="InterPro"/>
</dbReference>
<evidence type="ECO:0000313" key="3">
    <source>
        <dbReference type="Proteomes" id="UP000611500"/>
    </source>
</evidence>
<keyword evidence="3" id="KW-1185">Reference proteome</keyword>
<dbReference type="SUPFAM" id="SSF75304">
    <property type="entry name" value="Amidase signature (AS) enzymes"/>
    <property type="match status" value="1"/>
</dbReference>
<protein>
    <submittedName>
        <fullName evidence="2">Amidase</fullName>
    </submittedName>
</protein>
<dbReference type="InterPro" id="IPR036928">
    <property type="entry name" value="AS_sf"/>
</dbReference>
<feature type="domain" description="Amidase" evidence="1">
    <location>
        <begin position="30"/>
        <end position="459"/>
    </location>
</feature>
<organism evidence="2 3">
    <name type="scientific">Pseudodonghicola xiamenensis</name>
    <dbReference type="NCBI Taxonomy" id="337702"/>
    <lineage>
        <taxon>Bacteria</taxon>
        <taxon>Pseudomonadati</taxon>
        <taxon>Pseudomonadota</taxon>
        <taxon>Alphaproteobacteria</taxon>
        <taxon>Rhodobacterales</taxon>
        <taxon>Paracoccaceae</taxon>
        <taxon>Pseudodonghicola</taxon>
    </lineage>
</organism>
<dbReference type="EMBL" id="BNAP01000018">
    <property type="protein sequence ID" value="GHG97201.1"/>
    <property type="molecule type" value="Genomic_DNA"/>
</dbReference>
<evidence type="ECO:0000313" key="2">
    <source>
        <dbReference type="EMBL" id="GHG97201.1"/>
    </source>
</evidence>